<reference evidence="3" key="1">
    <citation type="submission" date="2016-06" db="UniProtKB">
        <authorList>
            <consortium name="WormBaseParasite"/>
        </authorList>
    </citation>
    <scope>IDENTIFICATION</scope>
</reference>
<proteinExistence type="predicted"/>
<sequence length="42" mass="4790">MVIFNLEQVSIKRESRHHVADSYAKIASCLEKSAAQETERDV</sequence>
<accession>A0A183U967</accession>
<organism evidence="2 3">
    <name type="scientific">Toxocara canis</name>
    <name type="common">Canine roundworm</name>
    <dbReference type="NCBI Taxonomy" id="6265"/>
    <lineage>
        <taxon>Eukaryota</taxon>
        <taxon>Metazoa</taxon>
        <taxon>Ecdysozoa</taxon>
        <taxon>Nematoda</taxon>
        <taxon>Chromadorea</taxon>
        <taxon>Rhabditida</taxon>
        <taxon>Spirurina</taxon>
        <taxon>Ascaridomorpha</taxon>
        <taxon>Ascaridoidea</taxon>
        <taxon>Toxocaridae</taxon>
        <taxon>Toxocara</taxon>
    </lineage>
</organism>
<name>A0A183U967_TOXCA</name>
<dbReference type="WBParaSite" id="TCNE_0000503701-mRNA-1">
    <property type="protein sequence ID" value="TCNE_0000503701-mRNA-1"/>
    <property type="gene ID" value="TCNE_0000503701"/>
</dbReference>
<dbReference type="EMBL" id="UYWY01010504">
    <property type="protein sequence ID" value="VDM33741.1"/>
    <property type="molecule type" value="Genomic_DNA"/>
</dbReference>
<dbReference type="AlphaFoldDB" id="A0A183U967"/>
<dbReference type="Proteomes" id="UP000050794">
    <property type="component" value="Unassembled WGS sequence"/>
</dbReference>
<evidence type="ECO:0000313" key="3">
    <source>
        <dbReference type="WBParaSite" id="TCNE_0000503701-mRNA-1"/>
    </source>
</evidence>
<keyword evidence="2" id="KW-1185">Reference proteome</keyword>
<evidence type="ECO:0000313" key="1">
    <source>
        <dbReference type="EMBL" id="VDM33741.1"/>
    </source>
</evidence>
<reference evidence="1 2" key="2">
    <citation type="submission" date="2018-11" db="EMBL/GenBank/DDBJ databases">
        <authorList>
            <consortium name="Pathogen Informatics"/>
        </authorList>
    </citation>
    <scope>NUCLEOTIDE SEQUENCE [LARGE SCALE GENOMIC DNA]</scope>
</reference>
<evidence type="ECO:0000313" key="2">
    <source>
        <dbReference type="Proteomes" id="UP000050794"/>
    </source>
</evidence>
<gene>
    <name evidence="1" type="ORF">TCNE_LOCUS5037</name>
</gene>
<protein>
    <submittedName>
        <fullName evidence="3">Transposase</fullName>
    </submittedName>
</protein>